<gene>
    <name evidence="2" type="ORF">BC008_05650</name>
    <name evidence="3" type="ORF">BC008_05860</name>
</gene>
<accession>A0A0V7ZZD3</accession>
<protein>
    <submittedName>
        <fullName evidence="2">Uncharacterized protein</fullName>
    </submittedName>
</protein>
<keyword evidence="1" id="KW-0472">Membrane</keyword>
<feature type="transmembrane region" description="Helical" evidence="1">
    <location>
        <begin position="151"/>
        <end position="175"/>
    </location>
</feature>
<dbReference type="Proteomes" id="UP000053372">
    <property type="component" value="Unassembled WGS sequence"/>
</dbReference>
<keyword evidence="4" id="KW-1185">Reference proteome</keyword>
<feature type="transmembrane region" description="Helical" evidence="1">
    <location>
        <begin position="187"/>
        <end position="208"/>
    </location>
</feature>
<feature type="transmembrane region" description="Helical" evidence="1">
    <location>
        <begin position="81"/>
        <end position="99"/>
    </location>
</feature>
<name>A0A0V7ZZD3_9CYAN</name>
<dbReference type="EMBL" id="LMTZ01000009">
    <property type="protein sequence ID" value="KST69963.1"/>
    <property type="molecule type" value="Genomic_DNA"/>
</dbReference>
<feature type="transmembrane region" description="Helical" evidence="1">
    <location>
        <begin position="114"/>
        <end position="139"/>
    </location>
</feature>
<keyword evidence="1" id="KW-1133">Transmembrane helix</keyword>
<evidence type="ECO:0000256" key="1">
    <source>
        <dbReference type="SAM" id="Phobius"/>
    </source>
</evidence>
<evidence type="ECO:0000313" key="4">
    <source>
        <dbReference type="Proteomes" id="UP000053372"/>
    </source>
</evidence>
<dbReference type="EMBL" id="LMTZ01000010">
    <property type="protein sequence ID" value="KST69920.1"/>
    <property type="molecule type" value="Genomic_DNA"/>
</dbReference>
<evidence type="ECO:0000313" key="3">
    <source>
        <dbReference type="EMBL" id="KST69963.1"/>
    </source>
</evidence>
<proteinExistence type="predicted"/>
<evidence type="ECO:0000313" key="2">
    <source>
        <dbReference type="EMBL" id="KST69920.1"/>
    </source>
</evidence>
<sequence length="214" mass="24155">MSESKRSKQIFRQWIITNLIGFCASIPFGFGMNWLLNRTFIQLQSNKILYIILIYGFVGIIIGIAQWVILKQYLPKISTMWILSNALALPLGVYTFLVVGKNTSNILFPYFGDVIAVGILAAIASGLGGAIAGLTQWFLLKKWIVHRHFAIIWILSSLISCVLAAFIGITISVLLHFSYFPWNWIELAIASAILYSVITGRVLYWFLLHRENPA</sequence>
<comment type="caution">
    <text evidence="2">The sequence shown here is derived from an EMBL/GenBank/DDBJ whole genome shotgun (WGS) entry which is preliminary data.</text>
</comment>
<dbReference type="AlphaFoldDB" id="A0A0V7ZZD3"/>
<organism evidence="2 4">
    <name type="scientific">Mastigocoleus testarum BC008</name>
    <dbReference type="NCBI Taxonomy" id="371196"/>
    <lineage>
        <taxon>Bacteria</taxon>
        <taxon>Bacillati</taxon>
        <taxon>Cyanobacteriota</taxon>
        <taxon>Cyanophyceae</taxon>
        <taxon>Nostocales</taxon>
        <taxon>Hapalosiphonaceae</taxon>
        <taxon>Mastigocoleus</taxon>
    </lineage>
</organism>
<feature type="transmembrane region" description="Helical" evidence="1">
    <location>
        <begin position="14"/>
        <end position="36"/>
    </location>
</feature>
<feature type="transmembrane region" description="Helical" evidence="1">
    <location>
        <begin position="48"/>
        <end position="69"/>
    </location>
</feature>
<keyword evidence="1" id="KW-0812">Transmembrane</keyword>
<reference evidence="2 4" key="1">
    <citation type="journal article" date="2015" name="Genome Announc.">
        <title>Draft Genome of the Euendolithic (true boring) Cyanobacterium Mastigocoleus testarum strain BC008.</title>
        <authorList>
            <person name="Guida B.S."/>
            <person name="Garcia-Pichel F."/>
        </authorList>
    </citation>
    <scope>NUCLEOTIDE SEQUENCE [LARGE SCALE GENOMIC DNA]</scope>
    <source>
        <strain evidence="2 4">BC008</strain>
    </source>
</reference>